<dbReference type="InterPro" id="IPR055247">
    <property type="entry name" value="InsJ-like_HTH"/>
</dbReference>
<dbReference type="Gene3D" id="1.10.10.10">
    <property type="entry name" value="Winged helix-like DNA-binding domain superfamily/Winged helix DNA-binding domain"/>
    <property type="match status" value="1"/>
</dbReference>
<keyword evidence="1" id="KW-0175">Coiled coil</keyword>
<organism evidence="3 4">
    <name type="scientific">Mammaliicoccus sciuri</name>
    <name type="common">Staphylococcus sciuri</name>
    <dbReference type="NCBI Taxonomy" id="1296"/>
    <lineage>
        <taxon>Bacteria</taxon>
        <taxon>Bacillati</taxon>
        <taxon>Bacillota</taxon>
        <taxon>Bacilli</taxon>
        <taxon>Bacillales</taxon>
        <taxon>Staphylococcaceae</taxon>
        <taxon>Mammaliicoccus</taxon>
    </lineage>
</organism>
<proteinExistence type="predicted"/>
<evidence type="ECO:0000313" key="4">
    <source>
        <dbReference type="Proteomes" id="UP000640299"/>
    </source>
</evidence>
<reference evidence="3" key="1">
    <citation type="submission" date="2021-02" db="EMBL/GenBank/DDBJ databases">
        <title>cfr and optrA-positive Staphylococcus spp.</title>
        <authorList>
            <person name="Chen L."/>
        </authorList>
    </citation>
    <scope>NUCLEOTIDE SEQUENCE</scope>
    <source>
        <strain evidence="3">GDQ20D70P</strain>
    </source>
</reference>
<dbReference type="AlphaFoldDB" id="A0AB37HGW0"/>
<evidence type="ECO:0000259" key="2">
    <source>
        <dbReference type="Pfam" id="PF13518"/>
    </source>
</evidence>
<protein>
    <submittedName>
        <fullName evidence="3">Transposase</fullName>
    </submittedName>
</protein>
<dbReference type="EMBL" id="CP069389">
    <property type="protein sequence ID" value="QRN89927.1"/>
    <property type="molecule type" value="Genomic_DNA"/>
</dbReference>
<name>A0AB37HGW0_MAMSC</name>
<evidence type="ECO:0000256" key="1">
    <source>
        <dbReference type="SAM" id="Coils"/>
    </source>
</evidence>
<feature type="coiled-coil region" evidence="1">
    <location>
        <begin position="70"/>
        <end position="97"/>
    </location>
</feature>
<feature type="domain" description="Insertion element IS150 protein InsJ-like helix-turn-helix" evidence="2">
    <location>
        <begin position="10"/>
        <end position="62"/>
    </location>
</feature>
<dbReference type="Pfam" id="PF13518">
    <property type="entry name" value="HTH_28"/>
    <property type="match status" value="1"/>
</dbReference>
<dbReference type="SUPFAM" id="SSF46689">
    <property type="entry name" value="Homeodomain-like"/>
    <property type="match status" value="1"/>
</dbReference>
<evidence type="ECO:0000313" key="3">
    <source>
        <dbReference type="EMBL" id="QRN89927.1"/>
    </source>
</evidence>
<sequence length="108" mass="13042">MNTRKTTFEERIEIAKYCIENNRDFNKTAEKYQVNYSQVYNWVKKYEKHGDIGLVDGRGKGKPVEALTREEELELKIKALEQRNKFLQMENEVLKKQEEIERQLMNRK</sequence>
<dbReference type="Proteomes" id="UP000640299">
    <property type="component" value="Chromosome"/>
</dbReference>
<accession>A0AB37HGW0</accession>
<dbReference type="RefSeq" id="WP_103361589.1">
    <property type="nucleotide sequence ID" value="NZ_CP069389.1"/>
</dbReference>
<gene>
    <name evidence="3" type="ORF">JRU67_07540</name>
</gene>
<dbReference type="InterPro" id="IPR009057">
    <property type="entry name" value="Homeodomain-like_sf"/>
</dbReference>
<dbReference type="InterPro" id="IPR036388">
    <property type="entry name" value="WH-like_DNA-bd_sf"/>
</dbReference>